<dbReference type="RefSeq" id="WP_407657876.1">
    <property type="nucleotide sequence ID" value="NZ_CP042582.1"/>
</dbReference>
<organism evidence="1 2">
    <name type="scientific">Hypericibacter adhaerens</name>
    <dbReference type="NCBI Taxonomy" id="2602016"/>
    <lineage>
        <taxon>Bacteria</taxon>
        <taxon>Pseudomonadati</taxon>
        <taxon>Pseudomonadota</taxon>
        <taxon>Alphaproteobacteria</taxon>
        <taxon>Rhodospirillales</taxon>
        <taxon>Dongiaceae</taxon>
        <taxon>Hypericibacter</taxon>
    </lineage>
</organism>
<dbReference type="AlphaFoldDB" id="A0A5J6N430"/>
<reference evidence="1 2" key="1">
    <citation type="submission" date="2019-08" db="EMBL/GenBank/DDBJ databases">
        <title>Hyperibacter terrae gen. nov., sp. nov. and Hyperibacter viscosus sp. nov., two new members in the family Rhodospirillaceae isolated from the rhizosphere of Hypericum perforatum.</title>
        <authorList>
            <person name="Noviana Z."/>
        </authorList>
    </citation>
    <scope>NUCLEOTIDE SEQUENCE [LARGE SCALE GENOMIC DNA]</scope>
    <source>
        <strain evidence="1 2">R5959</strain>
    </source>
</reference>
<name>A0A5J6N430_9PROT</name>
<protein>
    <submittedName>
        <fullName evidence="1">DUF1289 domain-containing protein</fullName>
    </submittedName>
</protein>
<evidence type="ECO:0000313" key="1">
    <source>
        <dbReference type="EMBL" id="QEX24579.1"/>
    </source>
</evidence>
<dbReference type="Proteomes" id="UP000325797">
    <property type="component" value="Chromosome"/>
</dbReference>
<dbReference type="InterPro" id="IPR010710">
    <property type="entry name" value="DUF1289"/>
</dbReference>
<dbReference type="Pfam" id="PF21973">
    <property type="entry name" value="DUF6925"/>
    <property type="match status" value="1"/>
</dbReference>
<dbReference type="KEGG" id="hadh:FRZ61_45200"/>
<keyword evidence="2" id="KW-1185">Reference proteome</keyword>
<sequence>MDERSGLCLGCARSGEEIAVWRQLGEAERRRIWAGLPTRFERLGLKLARLPWTEAEMRDFVREKLQRREGSWAVGCYGAVAEFRVAPGEACDLDVAEGGVTARSAQGALRLGIGPAVRVLALYETPGASEPLALVFALARQRAALPVAGGLASLGPDRRAIEPPERQQPLYDLGIGRGTMRFCIRTGNPALMAVLNAAKGLPWPDYLPAVGGAILKESPVRVVESALARAEIRTPIPPPGTSSIAGPHTHLLPELLALGHEVAPGVDLPAAFAAGAIFYPEPPAD</sequence>
<accession>A0A5J6N430</accession>
<proteinExistence type="predicted"/>
<dbReference type="InterPro" id="IPR053838">
    <property type="entry name" value="DUF6925"/>
</dbReference>
<gene>
    <name evidence="1" type="ORF">FRZ61_45200</name>
</gene>
<dbReference type="Pfam" id="PF06945">
    <property type="entry name" value="DUF1289"/>
    <property type="match status" value="1"/>
</dbReference>
<dbReference type="EMBL" id="CP042582">
    <property type="protein sequence ID" value="QEX24579.1"/>
    <property type="molecule type" value="Genomic_DNA"/>
</dbReference>
<evidence type="ECO:0000313" key="2">
    <source>
        <dbReference type="Proteomes" id="UP000325797"/>
    </source>
</evidence>